<reference evidence="1 2" key="1">
    <citation type="submission" date="2017-10" db="EMBL/GenBank/DDBJ databases">
        <title>Integration of genomic and chemical information greatly accelerates assignment of the full stereostructure of myelolactone, a potent inhibitor of myeloma from a marine-derived Micromonospora.</title>
        <authorList>
            <person name="Kim M.C."/>
            <person name="Machado H."/>
            <person name="Jensen P.R."/>
            <person name="Fenical W."/>
        </authorList>
    </citation>
    <scope>NUCLEOTIDE SEQUENCE [LARGE SCALE GENOMIC DNA]</scope>
    <source>
        <strain evidence="1 2">CNY-010</strain>
    </source>
</reference>
<dbReference type="RefSeq" id="WP_120572324.1">
    <property type="nucleotide sequence ID" value="NZ_CP024087.1"/>
</dbReference>
<gene>
    <name evidence="1" type="ORF">CSH63_24875</name>
</gene>
<protein>
    <submittedName>
        <fullName evidence="1">Helix-turn-helix domain containing protein</fullName>
    </submittedName>
</protein>
<accession>A0A386WSK2</accession>
<evidence type="ECO:0000313" key="2">
    <source>
        <dbReference type="Proteomes" id="UP000267804"/>
    </source>
</evidence>
<dbReference type="Proteomes" id="UP000267804">
    <property type="component" value="Chromosome"/>
</dbReference>
<evidence type="ECO:0000313" key="1">
    <source>
        <dbReference type="EMBL" id="AYF30618.1"/>
    </source>
</evidence>
<dbReference type="EMBL" id="CP024087">
    <property type="protein sequence ID" value="AYF30618.1"/>
    <property type="molecule type" value="Genomic_DNA"/>
</dbReference>
<sequence length="160" mass="17417">MAPFTDRERELVTQLHADGKGRNAISRETGIHQKRVSAIAAELGLSFQRGGARTAAATEARKADAATRRAAIEEQALAAAEKLLGQMFSKAKVFNFGGKENDYNERDFDEPPFADKRAIATSVQALMQTALKIAEHDRADVATSGVDAWLEHMTEDGTDE</sequence>
<name>A0A386WSK2_9ACTN</name>
<dbReference type="AlphaFoldDB" id="A0A386WSK2"/>
<organism evidence="1 2">
    <name type="scientific">Micromonospora tulbaghiae</name>
    <dbReference type="NCBI Taxonomy" id="479978"/>
    <lineage>
        <taxon>Bacteria</taxon>
        <taxon>Bacillati</taxon>
        <taxon>Actinomycetota</taxon>
        <taxon>Actinomycetes</taxon>
        <taxon>Micromonosporales</taxon>
        <taxon>Micromonosporaceae</taxon>
        <taxon>Micromonospora</taxon>
    </lineage>
</organism>
<proteinExistence type="predicted"/>
<dbReference type="KEGG" id="mtua:CSH63_24875"/>